<evidence type="ECO:0000313" key="2">
    <source>
        <dbReference type="EMBL" id="USQ94231.1"/>
    </source>
</evidence>
<proteinExistence type="predicted"/>
<organism evidence="2 3">
    <name type="scientific">Caulobacter segnis</name>
    <dbReference type="NCBI Taxonomy" id="88688"/>
    <lineage>
        <taxon>Bacteria</taxon>
        <taxon>Pseudomonadati</taxon>
        <taxon>Pseudomonadota</taxon>
        <taxon>Alphaproteobacteria</taxon>
        <taxon>Caulobacterales</taxon>
        <taxon>Caulobacteraceae</taxon>
        <taxon>Caulobacter</taxon>
    </lineage>
</organism>
<dbReference type="Proteomes" id="UP001057520">
    <property type="component" value="Chromosome"/>
</dbReference>
<evidence type="ECO:0000256" key="1">
    <source>
        <dbReference type="SAM" id="SignalP"/>
    </source>
</evidence>
<dbReference type="EMBL" id="CP096040">
    <property type="protein sequence ID" value="USQ94231.1"/>
    <property type="molecule type" value="Genomic_DNA"/>
</dbReference>
<sequence length="291" mass="31151">MKTLFALAAAFWASVAAWPSLAITGANAPTPILSTQAVTGPPRGATATTLASTVWTDGLRSFWLEPQGHQFRLRAIDADGAIDTADHLSPLAQKAIAAAAEESSVSDPRLDRSSRVESGYEGLLSEPMDIIGLREGALLQAHTGTFFVLAYASVASDGSLTFTKAPNGSVIGRYFPERPSLWTRLQRWVASLLPWVSPRLLAYDRAPTPAFDPAETTNDSFSWPIDLVLRQGGDDARRFFDFLGARAWRLDKGAVFHPTALRAPSGSQDQAAIEAIRAALERGGGEPAGAY</sequence>
<gene>
    <name evidence="2" type="ORF">MZV50_16670</name>
</gene>
<accession>A0ABY4ZNF6</accession>
<feature type="signal peptide" evidence="1">
    <location>
        <begin position="1"/>
        <end position="22"/>
    </location>
</feature>
<reference evidence="2 3" key="1">
    <citation type="submission" date="2022-04" db="EMBL/GenBank/DDBJ databases">
        <title>Genome sequence of soybean root-associated Caulobacter segnis RL271.</title>
        <authorList>
            <person name="Longley R."/>
            <person name="Bonito G."/>
            <person name="Trigodet F."/>
            <person name="Crosson S."/>
            <person name="Fiebig A."/>
        </authorList>
    </citation>
    <scope>NUCLEOTIDE SEQUENCE [LARGE SCALE GENOMIC DNA]</scope>
    <source>
        <strain evidence="2 3">RL271</strain>
    </source>
</reference>
<keyword evidence="3" id="KW-1185">Reference proteome</keyword>
<keyword evidence="1" id="KW-0732">Signal</keyword>
<protein>
    <submittedName>
        <fullName evidence="2">Uncharacterized protein</fullName>
    </submittedName>
</protein>
<name>A0ABY4ZNF6_9CAUL</name>
<evidence type="ECO:0000313" key="3">
    <source>
        <dbReference type="Proteomes" id="UP001057520"/>
    </source>
</evidence>
<feature type="chain" id="PRO_5046840100" evidence="1">
    <location>
        <begin position="23"/>
        <end position="291"/>
    </location>
</feature>